<evidence type="ECO:0000256" key="3">
    <source>
        <dbReference type="ARBA" id="ARBA00013650"/>
    </source>
</evidence>
<keyword evidence="7" id="KW-0378">Hydrolase</keyword>
<dbReference type="InterPro" id="IPR037730">
    <property type="entry name" value="IMP2"/>
</dbReference>
<feature type="active site" evidence="11">
    <location>
        <position position="38"/>
    </location>
</feature>
<evidence type="ECO:0000256" key="9">
    <source>
        <dbReference type="ARBA" id="ARBA00023128"/>
    </source>
</evidence>
<dbReference type="Gene3D" id="2.10.109.10">
    <property type="entry name" value="Umud Fragment, subunit A"/>
    <property type="match status" value="1"/>
</dbReference>
<feature type="transmembrane region" description="Helical" evidence="12">
    <location>
        <begin position="191"/>
        <end position="213"/>
    </location>
</feature>
<evidence type="ECO:0000256" key="11">
    <source>
        <dbReference type="PIRSR" id="PIRSR600223-1"/>
    </source>
</evidence>
<dbReference type="EMBL" id="JAINDJ010000003">
    <property type="protein sequence ID" value="KAG9453979.1"/>
    <property type="molecule type" value="Genomic_DNA"/>
</dbReference>
<organism evidence="14 15">
    <name type="scientific">Aristolochia fimbriata</name>
    <name type="common">White veined hardy Dutchman's pipe vine</name>
    <dbReference type="NCBI Taxonomy" id="158543"/>
    <lineage>
        <taxon>Eukaryota</taxon>
        <taxon>Viridiplantae</taxon>
        <taxon>Streptophyta</taxon>
        <taxon>Embryophyta</taxon>
        <taxon>Tracheophyta</taxon>
        <taxon>Spermatophyta</taxon>
        <taxon>Magnoliopsida</taxon>
        <taxon>Magnoliidae</taxon>
        <taxon>Piperales</taxon>
        <taxon>Aristolochiaceae</taxon>
        <taxon>Aristolochia</taxon>
    </lineage>
</organism>
<keyword evidence="10 12" id="KW-0472">Membrane</keyword>
<evidence type="ECO:0000256" key="7">
    <source>
        <dbReference type="ARBA" id="ARBA00022801"/>
    </source>
</evidence>
<dbReference type="GO" id="GO:0006627">
    <property type="term" value="P:protein processing involved in protein targeting to mitochondrion"/>
    <property type="evidence" value="ECO:0007669"/>
    <property type="project" value="InterPro"/>
</dbReference>
<evidence type="ECO:0000259" key="13">
    <source>
        <dbReference type="Pfam" id="PF10502"/>
    </source>
</evidence>
<feature type="domain" description="Peptidase S26" evidence="13">
    <location>
        <begin position="9"/>
        <end position="98"/>
    </location>
</feature>
<dbReference type="GO" id="GO:0006465">
    <property type="term" value="P:signal peptide processing"/>
    <property type="evidence" value="ECO:0007669"/>
    <property type="project" value="InterPro"/>
</dbReference>
<proteinExistence type="inferred from homology"/>
<comment type="subcellular location">
    <subcellularLocation>
        <location evidence="1">Mitochondrion inner membrane</location>
        <topology evidence="1">Single-pass membrane protein</topology>
    </subcellularLocation>
</comment>
<comment type="caution">
    <text evidence="14">The sequence shown here is derived from an EMBL/GenBank/DDBJ whole genome shotgun (WGS) entry which is preliminary data.</text>
</comment>
<dbReference type="Proteomes" id="UP000825729">
    <property type="component" value="Unassembled WGS sequence"/>
</dbReference>
<dbReference type="GO" id="GO:0004252">
    <property type="term" value="F:serine-type endopeptidase activity"/>
    <property type="evidence" value="ECO:0007669"/>
    <property type="project" value="InterPro"/>
</dbReference>
<dbReference type="GO" id="GO:0042720">
    <property type="term" value="C:mitochondrial inner membrane peptidase complex"/>
    <property type="evidence" value="ECO:0007669"/>
    <property type="project" value="InterPro"/>
</dbReference>
<keyword evidence="9" id="KW-0496">Mitochondrion</keyword>
<dbReference type="PRINTS" id="PR00727">
    <property type="entry name" value="LEADERPTASE"/>
</dbReference>
<dbReference type="PANTHER" id="PTHR46041:SF2">
    <property type="entry name" value="MITOCHONDRIAL INNER MEMBRANE PROTEASE SUBUNIT 2"/>
    <property type="match status" value="1"/>
</dbReference>
<dbReference type="InterPro" id="IPR019533">
    <property type="entry name" value="Peptidase_S26"/>
</dbReference>
<evidence type="ECO:0000256" key="2">
    <source>
        <dbReference type="ARBA" id="ARBA00007066"/>
    </source>
</evidence>
<dbReference type="InterPro" id="IPR019757">
    <property type="entry name" value="Pept_S26A_signal_pept_1_Lys-AS"/>
</dbReference>
<keyword evidence="4" id="KW-0645">Protease</keyword>
<evidence type="ECO:0000256" key="8">
    <source>
        <dbReference type="ARBA" id="ARBA00022989"/>
    </source>
</evidence>
<name>A0AAV7EZQ8_ARIFI</name>
<evidence type="ECO:0000256" key="6">
    <source>
        <dbReference type="ARBA" id="ARBA00022792"/>
    </source>
</evidence>
<evidence type="ECO:0000256" key="10">
    <source>
        <dbReference type="ARBA" id="ARBA00023136"/>
    </source>
</evidence>
<evidence type="ECO:0000256" key="1">
    <source>
        <dbReference type="ARBA" id="ARBA00004434"/>
    </source>
</evidence>
<evidence type="ECO:0000256" key="5">
    <source>
        <dbReference type="ARBA" id="ARBA00022692"/>
    </source>
</evidence>
<evidence type="ECO:0000313" key="14">
    <source>
        <dbReference type="EMBL" id="KAG9453979.1"/>
    </source>
</evidence>
<reference evidence="14 15" key="1">
    <citation type="submission" date="2021-07" db="EMBL/GenBank/DDBJ databases">
        <title>The Aristolochia fimbriata genome: insights into angiosperm evolution, floral development and chemical biosynthesis.</title>
        <authorList>
            <person name="Jiao Y."/>
        </authorList>
    </citation>
    <scope>NUCLEOTIDE SEQUENCE [LARGE SCALE GENOMIC DNA]</scope>
    <source>
        <strain evidence="14">IBCAS-2021</strain>
        <tissue evidence="14">Leaf</tissue>
    </source>
</reference>
<dbReference type="Pfam" id="PF10502">
    <property type="entry name" value="Peptidase_S26"/>
    <property type="match status" value="1"/>
</dbReference>
<evidence type="ECO:0000256" key="12">
    <source>
        <dbReference type="SAM" id="Phobius"/>
    </source>
</evidence>
<evidence type="ECO:0000313" key="15">
    <source>
        <dbReference type="Proteomes" id="UP000825729"/>
    </source>
</evidence>
<dbReference type="InterPro" id="IPR036286">
    <property type="entry name" value="LexA/Signal_pep-like_sf"/>
</dbReference>
<dbReference type="CDD" id="cd06530">
    <property type="entry name" value="S26_SPase_I"/>
    <property type="match status" value="1"/>
</dbReference>
<protein>
    <recommendedName>
        <fullName evidence="3">Mitochondrial inner membrane protease subunit 2</fullName>
    </recommendedName>
</protein>
<gene>
    <name evidence="14" type="ORF">H6P81_006883</name>
</gene>
<accession>A0AAV7EZQ8</accession>
<dbReference type="SUPFAM" id="SSF51306">
    <property type="entry name" value="LexA/Signal peptidase"/>
    <property type="match status" value="1"/>
</dbReference>
<sequence length="219" mass="24561">MGSLNFLWSLTKKTVFSSLIAVTISDRYASFVPVRGHSMSPTFNAGSTGDLVLVEKFCLSTYKFSHGDVITFRSPSNHRQIHIKRLIALPGDWIQIPESYEIVKIPEGHCWVEGNDRIFLSKSRKSLVPHGPVSSFLSSLNKETAETRNTTGLKETQTLYTIPSVKLRLAGANTKLLSYAQAILVRVRAEWMVNVFVYSSAFFLFPSLHLHFFSSSRAS</sequence>
<dbReference type="InterPro" id="IPR000223">
    <property type="entry name" value="Pept_S26A_signal_pept_1"/>
</dbReference>
<dbReference type="NCBIfam" id="TIGR02227">
    <property type="entry name" value="sigpep_I_bact"/>
    <property type="match status" value="1"/>
</dbReference>
<keyword evidence="5 12" id="KW-0812">Transmembrane</keyword>
<feature type="active site" evidence="11">
    <location>
        <position position="84"/>
    </location>
</feature>
<keyword evidence="8 12" id="KW-1133">Transmembrane helix</keyword>
<evidence type="ECO:0000256" key="4">
    <source>
        <dbReference type="ARBA" id="ARBA00022670"/>
    </source>
</evidence>
<dbReference type="PANTHER" id="PTHR46041">
    <property type="entry name" value="MITOCHONDRIAL INNER MEMBRANE PROTEASE SUBUNIT 2"/>
    <property type="match status" value="1"/>
</dbReference>
<dbReference type="AlphaFoldDB" id="A0AAV7EZQ8"/>
<keyword evidence="15" id="KW-1185">Reference proteome</keyword>
<comment type="similarity">
    <text evidence="2">Belongs to the peptidase S26 family. IMP2 subfamily.</text>
</comment>
<dbReference type="PROSITE" id="PS00760">
    <property type="entry name" value="SPASE_I_2"/>
    <property type="match status" value="1"/>
</dbReference>
<keyword evidence="6" id="KW-0999">Mitochondrion inner membrane</keyword>